<protein>
    <submittedName>
        <fullName evidence="2">MBL fold metallo-hydrolase</fullName>
    </submittedName>
</protein>
<dbReference type="RefSeq" id="WP_264555586.1">
    <property type="nucleotide sequence ID" value="NZ_CP109979.1"/>
</dbReference>
<dbReference type="InterPro" id="IPR036866">
    <property type="entry name" value="RibonucZ/Hydroxyglut_hydro"/>
</dbReference>
<evidence type="ECO:0000313" key="2">
    <source>
        <dbReference type="EMBL" id="MFC7191549.1"/>
    </source>
</evidence>
<evidence type="ECO:0000259" key="1">
    <source>
        <dbReference type="SMART" id="SM00849"/>
    </source>
</evidence>
<name>A0ABD5YQ59_9EURY</name>
<dbReference type="Proteomes" id="UP001596417">
    <property type="component" value="Unassembled WGS sequence"/>
</dbReference>
<gene>
    <name evidence="2" type="ORF">ACFQL7_18250</name>
</gene>
<dbReference type="InterPro" id="IPR050662">
    <property type="entry name" value="Sec-metab_biosynth-thioest"/>
</dbReference>
<feature type="domain" description="Metallo-beta-lactamase" evidence="1">
    <location>
        <begin position="16"/>
        <end position="178"/>
    </location>
</feature>
<dbReference type="InterPro" id="IPR036388">
    <property type="entry name" value="WH-like_DNA-bd_sf"/>
</dbReference>
<dbReference type="PANTHER" id="PTHR23131">
    <property type="entry name" value="ENDORIBONUCLEASE LACTB2"/>
    <property type="match status" value="1"/>
</dbReference>
<dbReference type="GeneID" id="76201289"/>
<dbReference type="Gene3D" id="3.60.15.10">
    <property type="entry name" value="Ribonuclease Z/Hydroxyacylglutathione hydrolase-like"/>
    <property type="match status" value="1"/>
</dbReference>
<comment type="caution">
    <text evidence="2">The sequence shown here is derived from an EMBL/GenBank/DDBJ whole genome shotgun (WGS) entry which is preliminary data.</text>
</comment>
<proteinExistence type="predicted"/>
<keyword evidence="3" id="KW-1185">Reference proteome</keyword>
<sequence length="278" mass="29996">MNVSRVSVQTNTPSGTTNTYLLGSDSALLIDPAARNDALDAAIAAHSVDHIAVTHHHPDHIGAVHEYAIETGATVWAKHGRERSFKSATGIAPDRTFRGGTAIEIGSERIHVLEIPGHTPEHVGFVGNDGVQTRLLVGDLAVATGSVAVGAPEGDMRAYLGSLRRVHARAPDVLDPGHGPVITTPRTTIRELIDRRLDREQHVLTAVELGASTVSEITDAAYEKDISSVRSLAEATVKAHIEKLAVEQKVKWDGTHASFDRPREDDLFSIEEKTRYGR</sequence>
<accession>A0ABD5YQ59</accession>
<organism evidence="2 3">
    <name type="scientific">Halocatena marina</name>
    <dbReference type="NCBI Taxonomy" id="2934937"/>
    <lineage>
        <taxon>Archaea</taxon>
        <taxon>Methanobacteriati</taxon>
        <taxon>Methanobacteriota</taxon>
        <taxon>Stenosarchaea group</taxon>
        <taxon>Halobacteria</taxon>
        <taxon>Halobacteriales</taxon>
        <taxon>Natronomonadaceae</taxon>
        <taxon>Halocatena</taxon>
    </lineage>
</organism>
<dbReference type="Gene3D" id="1.10.10.10">
    <property type="entry name" value="Winged helix-like DNA-binding domain superfamily/Winged helix DNA-binding domain"/>
    <property type="match status" value="1"/>
</dbReference>
<dbReference type="InterPro" id="IPR001279">
    <property type="entry name" value="Metallo-B-lactamas"/>
</dbReference>
<reference evidence="2 3" key="1">
    <citation type="journal article" date="2019" name="Int. J. Syst. Evol. Microbiol.">
        <title>The Global Catalogue of Microorganisms (GCM) 10K type strain sequencing project: providing services to taxonomists for standard genome sequencing and annotation.</title>
        <authorList>
            <consortium name="The Broad Institute Genomics Platform"/>
            <consortium name="The Broad Institute Genome Sequencing Center for Infectious Disease"/>
            <person name="Wu L."/>
            <person name="Ma J."/>
        </authorList>
    </citation>
    <scope>NUCLEOTIDE SEQUENCE [LARGE SCALE GENOMIC DNA]</scope>
    <source>
        <strain evidence="2 3">RDMS1</strain>
    </source>
</reference>
<dbReference type="SMART" id="SM00849">
    <property type="entry name" value="Lactamase_B"/>
    <property type="match status" value="1"/>
</dbReference>
<dbReference type="PANTHER" id="PTHR23131:SF0">
    <property type="entry name" value="ENDORIBONUCLEASE LACTB2"/>
    <property type="match status" value="1"/>
</dbReference>
<dbReference type="Pfam" id="PF00753">
    <property type="entry name" value="Lactamase_B"/>
    <property type="match status" value="1"/>
</dbReference>
<dbReference type="SUPFAM" id="SSF56281">
    <property type="entry name" value="Metallo-hydrolase/oxidoreductase"/>
    <property type="match status" value="1"/>
</dbReference>
<evidence type="ECO:0000313" key="3">
    <source>
        <dbReference type="Proteomes" id="UP001596417"/>
    </source>
</evidence>
<dbReference type="EMBL" id="JBHTAX010000001">
    <property type="protein sequence ID" value="MFC7191549.1"/>
    <property type="molecule type" value="Genomic_DNA"/>
</dbReference>
<dbReference type="AlphaFoldDB" id="A0ABD5YQ59"/>